<dbReference type="Proteomes" id="UP000027361">
    <property type="component" value="Unassembled WGS sequence"/>
</dbReference>
<dbReference type="CDD" id="cd02440">
    <property type="entry name" value="AdoMet_MTases"/>
    <property type="match status" value="1"/>
</dbReference>
<gene>
    <name evidence="2" type="ORF">K437DRAFT_258003</name>
</gene>
<dbReference type="InterPro" id="IPR029063">
    <property type="entry name" value="SAM-dependent_MTases_sf"/>
</dbReference>
<dbReference type="GeneID" id="25264846"/>
<feature type="compositionally biased region" description="Polar residues" evidence="1">
    <location>
        <begin position="98"/>
        <end position="109"/>
    </location>
</feature>
<dbReference type="GO" id="GO:0032259">
    <property type="term" value="P:methylation"/>
    <property type="evidence" value="ECO:0007669"/>
    <property type="project" value="UniProtKB-KW"/>
</dbReference>
<dbReference type="InParanoid" id="A0A066VK07"/>
<keyword evidence="2" id="KW-0808">Transferase</keyword>
<comment type="caution">
    <text evidence="2">The sequence shown here is derived from an EMBL/GenBank/DDBJ whole genome shotgun (WGS) entry which is preliminary data.</text>
</comment>
<dbReference type="EMBL" id="JMSN01000073">
    <property type="protein sequence ID" value="KDN42072.1"/>
    <property type="molecule type" value="Genomic_DNA"/>
</dbReference>
<dbReference type="Gene3D" id="3.40.50.150">
    <property type="entry name" value="Vaccinia Virus protein VP39"/>
    <property type="match status" value="1"/>
</dbReference>
<dbReference type="Pfam" id="PF02353">
    <property type="entry name" value="CMAS"/>
    <property type="match status" value="2"/>
</dbReference>
<evidence type="ECO:0000313" key="3">
    <source>
        <dbReference type="Proteomes" id="UP000027361"/>
    </source>
</evidence>
<dbReference type="InterPro" id="IPR050723">
    <property type="entry name" value="CFA/CMAS"/>
</dbReference>
<proteinExistence type="predicted"/>
<protein>
    <submittedName>
        <fullName evidence="2">S-adenosyl-L-methionine-dependent methyltransferase</fullName>
    </submittedName>
</protein>
<dbReference type="GO" id="GO:0008168">
    <property type="term" value="F:methyltransferase activity"/>
    <property type="evidence" value="ECO:0007669"/>
    <property type="project" value="UniProtKB-KW"/>
</dbReference>
<dbReference type="HOGENOM" id="CLU_026434_0_0_1"/>
<dbReference type="RefSeq" id="XP_013241936.1">
    <property type="nucleotide sequence ID" value="XM_013386482.1"/>
</dbReference>
<accession>A0A066VK07</accession>
<dbReference type="PANTHER" id="PTHR43667:SF2">
    <property type="entry name" value="FATTY ACID C-METHYL TRANSFERASE"/>
    <property type="match status" value="1"/>
</dbReference>
<keyword evidence="2" id="KW-0489">Methyltransferase</keyword>
<sequence length="585" mass="64413">MASYAISVTDSVYSSLTSNVWTLLVSLSRTSVTGLLKRLQVGQLEIRTDSGVWKFGDPALIRSKEYNREAIANSATASAGARISPIPAGATPGVEGPSPTTILSSSKGVGTTAPASTSAAYKKTDTIRATNAPQAVLIVKDDAFWVRMFVGADLGFAESYMLGEMETPDLGACFELFIQNRVAISELSVGLVSSVMSWVQGQLNKRYANTRSGSLKNIGAHYDISNAMYAAFLSADMTYSSAVFPTLDADITGPLYRSVMEDSNASVETFINGHSQRSAETGAVRRLHHRGPRIDHPDSASSPAEDELLAADELEDGQLRKLRLHIERANIRRGDHVLEIGTGWGSFSLEAVRLTGCMVDTLTLSIEQKALAEQRIAAAGLSSKIKVHLMDYRDMPASWTGRFDRIVSIEMLEAVGIEFLSTYFACLDRVLKPNNGVVSIQCITIPEVRYKKYIQQTDFIRKWIFPGGVLPSVTAIIDAVEKGTDGRLVLDTAHAIGPHYSRTLREWRIRFEKNFEDFIKPALLMDHDDIRGLAPEEQAKEVEIFRRKWIYYFVYCEVGFTQRTIGNHILSFTREGNVTLPVGCA</sequence>
<dbReference type="AlphaFoldDB" id="A0A066VK07"/>
<dbReference type="OMA" id="FHRYDDF"/>
<feature type="region of interest" description="Disordered" evidence="1">
    <location>
        <begin position="83"/>
        <end position="109"/>
    </location>
</feature>
<evidence type="ECO:0000313" key="2">
    <source>
        <dbReference type="EMBL" id="KDN42072.1"/>
    </source>
</evidence>
<reference evidence="2 3" key="1">
    <citation type="submission" date="2014-05" db="EMBL/GenBank/DDBJ databases">
        <title>Draft genome sequence of a rare smut relative, Tilletiaria anomala UBC 951.</title>
        <authorList>
            <consortium name="DOE Joint Genome Institute"/>
            <person name="Toome M."/>
            <person name="Kuo A."/>
            <person name="Henrissat B."/>
            <person name="Lipzen A."/>
            <person name="Tritt A."/>
            <person name="Yoshinaga Y."/>
            <person name="Zane M."/>
            <person name="Barry K."/>
            <person name="Grigoriev I.V."/>
            <person name="Spatafora J.W."/>
            <person name="Aimea M.C."/>
        </authorList>
    </citation>
    <scope>NUCLEOTIDE SEQUENCE [LARGE SCALE GENOMIC DNA]</scope>
    <source>
        <strain evidence="2 3">UBC 951</strain>
    </source>
</reference>
<keyword evidence="3" id="KW-1185">Reference proteome</keyword>
<dbReference type="SUPFAM" id="SSF53335">
    <property type="entry name" value="S-adenosyl-L-methionine-dependent methyltransferases"/>
    <property type="match status" value="1"/>
</dbReference>
<name>A0A066VK07_TILAU</name>
<evidence type="ECO:0000256" key="1">
    <source>
        <dbReference type="SAM" id="MobiDB-lite"/>
    </source>
</evidence>
<organism evidence="2 3">
    <name type="scientific">Tilletiaria anomala (strain ATCC 24038 / CBS 436.72 / UBC 951)</name>
    <dbReference type="NCBI Taxonomy" id="1037660"/>
    <lineage>
        <taxon>Eukaryota</taxon>
        <taxon>Fungi</taxon>
        <taxon>Dikarya</taxon>
        <taxon>Basidiomycota</taxon>
        <taxon>Ustilaginomycotina</taxon>
        <taxon>Exobasidiomycetes</taxon>
        <taxon>Georgefischeriales</taxon>
        <taxon>Tilletiariaceae</taxon>
        <taxon>Tilletiaria</taxon>
    </lineage>
</organism>
<dbReference type="OrthoDB" id="8300214at2759"/>
<dbReference type="STRING" id="1037660.A0A066VK07"/>
<dbReference type="PANTHER" id="PTHR43667">
    <property type="entry name" value="CYCLOPROPANE-FATTY-ACYL-PHOSPHOLIPID SYNTHASE"/>
    <property type="match status" value="1"/>
</dbReference>